<dbReference type="InterPro" id="IPR012328">
    <property type="entry name" value="Chalcone/stilbene_synt_C"/>
</dbReference>
<evidence type="ECO:0000313" key="8">
    <source>
        <dbReference type="EMBL" id="GAA4403043.1"/>
    </source>
</evidence>
<organism evidence="8 9">
    <name type="scientific">Tsukamurella soli</name>
    <dbReference type="NCBI Taxonomy" id="644556"/>
    <lineage>
        <taxon>Bacteria</taxon>
        <taxon>Bacillati</taxon>
        <taxon>Actinomycetota</taxon>
        <taxon>Actinomycetes</taxon>
        <taxon>Mycobacteriales</taxon>
        <taxon>Tsukamurellaceae</taxon>
        <taxon>Tsukamurella</taxon>
    </lineage>
</organism>
<comment type="pathway">
    <text evidence="1">Lipid metabolism; fatty acid biosynthesis.</text>
</comment>
<dbReference type="InterPro" id="IPR016039">
    <property type="entry name" value="Thiolase-like"/>
</dbReference>
<dbReference type="InterPro" id="IPR011141">
    <property type="entry name" value="Polyketide_synthase_type-III"/>
</dbReference>
<dbReference type="PANTHER" id="PTHR11877:SF46">
    <property type="entry name" value="TYPE III POLYKETIDE SYNTHASE A"/>
    <property type="match status" value="1"/>
</dbReference>
<evidence type="ECO:0000313" key="9">
    <source>
        <dbReference type="Proteomes" id="UP001500635"/>
    </source>
</evidence>
<accession>A0ABP8KA36</accession>
<dbReference type="PANTHER" id="PTHR11877">
    <property type="entry name" value="HYDROXYMETHYLGLUTARYL-COA SYNTHASE"/>
    <property type="match status" value="1"/>
</dbReference>
<dbReference type="CDD" id="cd00831">
    <property type="entry name" value="CHS_like"/>
    <property type="match status" value="1"/>
</dbReference>
<evidence type="ECO:0000259" key="6">
    <source>
        <dbReference type="Pfam" id="PF00195"/>
    </source>
</evidence>
<feature type="domain" description="Chalcone/stilbene synthase N-terminal" evidence="6">
    <location>
        <begin position="47"/>
        <end position="251"/>
    </location>
</feature>
<evidence type="ECO:0000256" key="1">
    <source>
        <dbReference type="ARBA" id="ARBA00005194"/>
    </source>
</evidence>
<feature type="compositionally biased region" description="Pro residues" evidence="5">
    <location>
        <begin position="34"/>
        <end position="43"/>
    </location>
</feature>
<comment type="caution">
    <text evidence="8">The sequence shown here is derived from an EMBL/GenBank/DDBJ whole genome shotgun (WGS) entry which is preliminary data.</text>
</comment>
<comment type="subunit">
    <text evidence="3">Homodimer.</text>
</comment>
<evidence type="ECO:0000256" key="5">
    <source>
        <dbReference type="SAM" id="MobiDB-lite"/>
    </source>
</evidence>
<keyword evidence="9" id="KW-1185">Reference proteome</keyword>
<proteinExistence type="inferred from homology"/>
<dbReference type="Pfam" id="PF00195">
    <property type="entry name" value="Chal_sti_synt_N"/>
    <property type="match status" value="1"/>
</dbReference>
<reference evidence="9" key="1">
    <citation type="journal article" date="2019" name="Int. J. Syst. Evol. Microbiol.">
        <title>The Global Catalogue of Microorganisms (GCM) 10K type strain sequencing project: providing services to taxonomists for standard genome sequencing and annotation.</title>
        <authorList>
            <consortium name="The Broad Institute Genomics Platform"/>
            <consortium name="The Broad Institute Genome Sequencing Center for Infectious Disease"/>
            <person name="Wu L."/>
            <person name="Ma J."/>
        </authorList>
    </citation>
    <scope>NUCLEOTIDE SEQUENCE [LARGE SCALE GENOMIC DNA]</scope>
    <source>
        <strain evidence="9">JCM 17688</strain>
    </source>
</reference>
<dbReference type="EMBL" id="BAABFR010000104">
    <property type="protein sequence ID" value="GAA4403043.1"/>
    <property type="molecule type" value="Genomic_DNA"/>
</dbReference>
<keyword evidence="4" id="KW-0808">Transferase</keyword>
<dbReference type="SUPFAM" id="SSF53901">
    <property type="entry name" value="Thiolase-like"/>
    <property type="match status" value="1"/>
</dbReference>
<gene>
    <name evidence="8" type="ORF">GCM10023147_44170</name>
</gene>
<comment type="similarity">
    <text evidence="2">Belongs to the thiolase-like superfamily. Chalcone/stilbene synthases family.</text>
</comment>
<feature type="domain" description="Chalcone/stilbene synthase C-terminal" evidence="7">
    <location>
        <begin position="271"/>
        <end position="407"/>
    </location>
</feature>
<evidence type="ECO:0000256" key="4">
    <source>
        <dbReference type="ARBA" id="ARBA00022679"/>
    </source>
</evidence>
<dbReference type="RefSeq" id="WP_345000203.1">
    <property type="nucleotide sequence ID" value="NZ_BAABFR010000104.1"/>
</dbReference>
<dbReference type="Gene3D" id="3.40.47.10">
    <property type="match status" value="2"/>
</dbReference>
<evidence type="ECO:0000256" key="2">
    <source>
        <dbReference type="ARBA" id="ARBA00005531"/>
    </source>
</evidence>
<dbReference type="Proteomes" id="UP001500635">
    <property type="component" value="Unassembled WGS sequence"/>
</dbReference>
<dbReference type="InterPro" id="IPR001099">
    <property type="entry name" value="Chalcone/stilbene_synt_N"/>
</dbReference>
<name>A0ABP8KA36_9ACTN</name>
<dbReference type="PIRSF" id="PIRSF000451">
    <property type="entry name" value="PKS_III"/>
    <property type="match status" value="1"/>
</dbReference>
<feature type="region of interest" description="Disordered" evidence="5">
    <location>
        <begin position="1"/>
        <end position="44"/>
    </location>
</feature>
<evidence type="ECO:0000256" key="3">
    <source>
        <dbReference type="ARBA" id="ARBA00011738"/>
    </source>
</evidence>
<protein>
    <submittedName>
        <fullName evidence="8">Type III polyketide synthase</fullName>
    </submittedName>
</protein>
<evidence type="ECO:0000259" key="7">
    <source>
        <dbReference type="Pfam" id="PF02797"/>
    </source>
</evidence>
<dbReference type="Pfam" id="PF02797">
    <property type="entry name" value="Chal_sti_synt_C"/>
    <property type="match status" value="1"/>
</dbReference>
<sequence>MSTPIHDHAPGPGAVPHPSSRTVAAPDRRDRPGPHAPALPPAPSTSIAVVEGIATGTPGLVMDQADGARRVAELFDDPRQQTRIPRVYAKTMVRTRHLAVDPLAPEFLEYSRRPGTIRERMGLYFEHAVPLAVDVARRALADAAADAADVGLLVFVTSTGFIAPGVDIAVLEQLGLSRSVGRLVVNFMGCAAAMNGIRTAADHVRAHPDHKALVVCLELSSVNAVFGDDLGEVITHSLFGDGCGAMVIGAGQVQQPLPAGRIVLRDGFSRLLDGAEDGIVLGVNHDGVTCELAEELPDYIRRGVAPVIDEVLADNGITQADIALWAIHPGGPKIIEQSALSLGLDPAVADVSWDVLAEYGNMLSVSLVFVLERMARRAVADPGAPGVTTGVAFSFAPGVTLEGVLFDIVVSEPAAEQPAVDGDEPLGDGR</sequence>